<sequence length="1610" mass="167921">MNGNIKRLALTLTALLAAGAGAQTFGDGGAISTSLPLTSVGDALSWAVGDQTLRLEVPLAGRVRLELYSPRVDQSDYRSDAYYGDEQYDGNVSAVTTVFSVFDAAGRTVATRSFTPGAHGWEPLFDQDLPAGQYTLRAVTRGNGKNTFALRLAGVSATVSADGLTVNVHSREWVPALNVTTDGGVYALQMYDGDGAGELEARLIDTETGYASALPISRNLGTVEWPLPRRAGRYTVEVRQPATARQYSNAVGFRLTRAGTPAPIVLGRVDQTGLLRVTAELLLPGGTQPTSATVTAGGQTLEVRPGAEQRVAAGSYPLSVGMVAGAQVSVPPRVTVPRGGVGQATVQIRPQVALSLESDKAEVCVGDRVTLTARATTAFEGDLPMQLGVEAGDLQIGGLDHLEGRLSAMHPGELRVSGTATRPGPLTVSATLAPWAQTRSLVVQVRPDATRLQLSREPLGDTRPGEEVTVRLKVTNTAAQAVAFTLSDVPGAGLQSLDPPTFSGILNPGESRTLSYRVRVVEAGTATLQATLDTPACPVPQTVTGQVLALEPAPLPAPAEAVPVASPPVPAAPPVRLERRSTVSLPFDAPAEVREVVLAQAVAGGADYVPGSSRLNGHAVPDPVRGPGGTLYWTVPGSSDGTVLRGLLTYDLAHAGALGALPAPGLLARYRADRSEVLQGRFDPGDLAAAGPLRAPIQASENAGAIKLPLAGSDVRIRDRISVVVEAPSGQQPDLRVGGVVVGRDRIGQSTEDGARGVMRLTYVGVPLQVGPNVLDFGGEQITVNRVGGTQRLEFVPERLIADGSSPLRVRVRALDAFGRLTSQPSVTLRSNLEPRTADANPAEADYQLRLIDGEGVLELQPQPSPTTLTLDVVQGQDVTRHSFAVTPDDRQVGVGMVSATLGLDGDFNLREDLSVQARASYEGPLAGGKLYVAADKDGLPTGRDPLRRYSLYGDSSAESVPLQGLDPVALDYDHPRFHAQYRRSSLPMDVLPVGEQFTALSARSKSTPQISGFVALVPDAHISGERIIPGGTRVLRLARGGVSAGSETLEVVTLEGGTGKELGRVRLQPNVDYELDRRTGIVTLVRALDRVDARLNEVVVLASYRLDDERGQRRLAYGAQVGYAGSNYSVGVAAVGLDGRVTFGARARYDNGVARADALLAYSGGVQVSADFGTKLGAALGGGTLSARVRYQDGRYAGLAPFAAGLNVSGSYDARLGQRVRALVDGEYHRTPAPTAGAGVTVGGSVSARTEVALTPFSVGGGLKVGFGDQKGLSGLFSAGYHRAPLDVDVVQTQPLSGPQKPETALSVRYRLNDRVTLGLSDRYTWGVGHAAVLTLDSTLGRTNYALAYDLPNAGGQGNRARFGVSTTLPLNNRTSLGLRGSALYGVAAGTLEAGAGADLNYKTDTVSATAGTDVVMGNQGFGVVLRAGISGSVTPHLSLTADGLAEFGAGKSGLRAAVGYAYRNSAFNSLGTVRYLSGTLAGGQPEVSGNLSGEYRQPAWAVRGGLDTRTLLNDPGSFTAQAALGGTAYLGDRFGVGAWGRVLNQPATGTTTLGYGLEASVRAFPGTWLTAGYNFKGFEGLPSAGLYTRQGAYLRLDLTVDETVGGRK</sequence>
<accession>A0ABQ2GYQ5</accession>
<feature type="chain" id="PRO_5046575450" description="DUF11 domain-containing protein" evidence="1">
    <location>
        <begin position="23"/>
        <end position="1610"/>
    </location>
</feature>
<reference evidence="3" key="1">
    <citation type="journal article" date="2019" name="Int. J. Syst. Evol. Microbiol.">
        <title>The Global Catalogue of Microorganisms (GCM) 10K type strain sequencing project: providing services to taxonomists for standard genome sequencing and annotation.</title>
        <authorList>
            <consortium name="The Broad Institute Genomics Platform"/>
            <consortium name="The Broad Institute Genome Sequencing Center for Infectious Disease"/>
            <person name="Wu L."/>
            <person name="Ma J."/>
        </authorList>
    </citation>
    <scope>NUCLEOTIDE SEQUENCE [LARGE SCALE GENOMIC DNA]</scope>
    <source>
        <strain evidence="3">JCM 15443</strain>
    </source>
</reference>
<dbReference type="Gene3D" id="2.60.40.10">
    <property type="entry name" value="Immunoglobulins"/>
    <property type="match status" value="1"/>
</dbReference>
<evidence type="ECO:0000256" key="1">
    <source>
        <dbReference type="SAM" id="SignalP"/>
    </source>
</evidence>
<dbReference type="Proteomes" id="UP000661918">
    <property type="component" value="Unassembled WGS sequence"/>
</dbReference>
<organism evidence="2 3">
    <name type="scientific">Deinococcus aerophilus</name>
    <dbReference type="NCBI Taxonomy" id="522488"/>
    <lineage>
        <taxon>Bacteria</taxon>
        <taxon>Thermotogati</taxon>
        <taxon>Deinococcota</taxon>
        <taxon>Deinococci</taxon>
        <taxon>Deinococcales</taxon>
        <taxon>Deinococcaceae</taxon>
        <taxon>Deinococcus</taxon>
    </lineage>
</organism>
<keyword evidence="3" id="KW-1185">Reference proteome</keyword>
<keyword evidence="1" id="KW-0732">Signal</keyword>
<comment type="caution">
    <text evidence="2">The sequence shown here is derived from an EMBL/GenBank/DDBJ whole genome shotgun (WGS) entry which is preliminary data.</text>
</comment>
<dbReference type="RefSeq" id="WP_188905037.1">
    <property type="nucleotide sequence ID" value="NZ_BMOM01000033.1"/>
</dbReference>
<proteinExistence type="predicted"/>
<gene>
    <name evidence="2" type="ORF">GCM10010841_28670</name>
</gene>
<evidence type="ECO:0008006" key="4">
    <source>
        <dbReference type="Google" id="ProtNLM"/>
    </source>
</evidence>
<dbReference type="EMBL" id="BMOM01000033">
    <property type="protein sequence ID" value="GGM18818.1"/>
    <property type="molecule type" value="Genomic_DNA"/>
</dbReference>
<name>A0ABQ2GYQ5_9DEIO</name>
<feature type="signal peptide" evidence="1">
    <location>
        <begin position="1"/>
        <end position="22"/>
    </location>
</feature>
<evidence type="ECO:0000313" key="2">
    <source>
        <dbReference type="EMBL" id="GGM18818.1"/>
    </source>
</evidence>
<protein>
    <recommendedName>
        <fullName evidence="4">DUF11 domain-containing protein</fullName>
    </recommendedName>
</protein>
<evidence type="ECO:0000313" key="3">
    <source>
        <dbReference type="Proteomes" id="UP000661918"/>
    </source>
</evidence>
<dbReference type="InterPro" id="IPR013783">
    <property type="entry name" value="Ig-like_fold"/>
</dbReference>